<dbReference type="Pfam" id="PF00535">
    <property type="entry name" value="Glycos_transf_2"/>
    <property type="match status" value="1"/>
</dbReference>
<proteinExistence type="predicted"/>
<dbReference type="EMBL" id="CP001959">
    <property type="protein sequence ID" value="ADG70239.1"/>
    <property type="molecule type" value="Genomic_DNA"/>
</dbReference>
<keyword evidence="2" id="KW-0808">Transferase</keyword>
<dbReference type="KEGG" id="brm:Bmur_0132"/>
<dbReference type="CDD" id="cd00761">
    <property type="entry name" value="Glyco_tranf_GTA_type"/>
    <property type="match status" value="1"/>
</dbReference>
<sequence length="403" mass="48491">MIKINCFFSIIIPVYNTERYLKRCINSIINQKFTKFEIIIVDDCSNGDCKEIINSYYDNRIIYIRHEQNKGTLSARKTGSIQAKGDYITYIDPDDELNLNALEKIFNTVKDNDYDVIQFSVKSVSSNPNKKEKLKEEKRVSWYLSTKRNNIDNNYLLNEVLNEKISHNIWAKFFKSSIVKKAIIYIPDSHITFAEDMLQCLIFFYFAKTYKAIYDELYIYYCDISYSNKTTDYLTEEKFNKMCMDSRNSLDEFYNFLIKMNDDILYKYDYMKLAYNQYKFLLYKINNNDKEYISILNKYFDKYFLEEYNKYKYHHNYYLKTEEKLKVINNKLMPYFFSIILDGFYTNIRIFGLNINIKNNKNYTTPIVITFSNILRILFSIQFSKQNTKINLLGFNFIIEKRG</sequence>
<protein>
    <submittedName>
        <fullName evidence="2">Glycosyl transferase family 2</fullName>
    </submittedName>
</protein>
<dbReference type="Proteomes" id="UP000001915">
    <property type="component" value="Chromosome"/>
</dbReference>
<dbReference type="eggNOG" id="COG1216">
    <property type="taxonomic scope" value="Bacteria"/>
</dbReference>
<dbReference type="CAZy" id="GT2">
    <property type="family name" value="Glycosyltransferase Family 2"/>
</dbReference>
<name>D5U4J4_BRAM5</name>
<dbReference type="AlphaFoldDB" id="D5U4J4"/>
<dbReference type="InterPro" id="IPR029044">
    <property type="entry name" value="Nucleotide-diphossugar_trans"/>
</dbReference>
<dbReference type="PANTHER" id="PTHR22916">
    <property type="entry name" value="GLYCOSYLTRANSFERASE"/>
    <property type="match status" value="1"/>
</dbReference>
<dbReference type="HOGENOM" id="CLU_682713_0_0_12"/>
<dbReference type="InterPro" id="IPR001173">
    <property type="entry name" value="Glyco_trans_2-like"/>
</dbReference>
<dbReference type="GO" id="GO:0016758">
    <property type="term" value="F:hexosyltransferase activity"/>
    <property type="evidence" value="ECO:0007669"/>
    <property type="project" value="UniProtKB-ARBA"/>
</dbReference>
<accession>D5U4J4</accession>
<reference evidence="2 3" key="1">
    <citation type="journal article" date="2010" name="Stand. Genomic Sci.">
        <title>Complete genome sequence of Brachyspira murdochii type strain (56-150).</title>
        <authorList>
            <person name="Pati A."/>
            <person name="Sikorski J."/>
            <person name="Gronow S."/>
            <person name="Munk C."/>
            <person name="Lapidus A."/>
            <person name="Copeland A."/>
            <person name="Glavina Del Tio T."/>
            <person name="Nolan M."/>
            <person name="Lucas S."/>
            <person name="Chen F."/>
            <person name="Tice H."/>
            <person name="Cheng J.F."/>
            <person name="Han C."/>
            <person name="Detter J.C."/>
            <person name="Bruce D."/>
            <person name="Tapia R."/>
            <person name="Goodwin L."/>
            <person name="Pitluck S."/>
            <person name="Liolios K."/>
            <person name="Ivanova N."/>
            <person name="Mavromatis K."/>
            <person name="Mikhailova N."/>
            <person name="Chen A."/>
            <person name="Palaniappan K."/>
            <person name="Land M."/>
            <person name="Hauser L."/>
            <person name="Chang Y.J."/>
            <person name="Jeffries C.D."/>
            <person name="Spring S."/>
            <person name="Rohde M."/>
            <person name="Goker M."/>
            <person name="Bristow J."/>
            <person name="Eisen J.A."/>
            <person name="Markowitz V."/>
            <person name="Hugenholtz P."/>
            <person name="Kyrpides N.C."/>
            <person name="Klenk H.P."/>
        </authorList>
    </citation>
    <scope>NUCLEOTIDE SEQUENCE [LARGE SCALE GENOMIC DNA]</scope>
    <source>
        <strain evidence="3">ATCC 51284 / DSM 12563 / 56-150</strain>
    </source>
</reference>
<dbReference type="RefSeq" id="WP_013112670.1">
    <property type="nucleotide sequence ID" value="NC_014150.1"/>
</dbReference>
<feature type="domain" description="Glycosyltransferase 2-like" evidence="1">
    <location>
        <begin position="9"/>
        <end position="169"/>
    </location>
</feature>
<dbReference type="PANTHER" id="PTHR22916:SF3">
    <property type="entry name" value="UDP-GLCNAC:BETAGAL BETA-1,3-N-ACETYLGLUCOSAMINYLTRANSFERASE-LIKE PROTEIN 1"/>
    <property type="match status" value="1"/>
</dbReference>
<evidence type="ECO:0000259" key="1">
    <source>
        <dbReference type="Pfam" id="PF00535"/>
    </source>
</evidence>
<dbReference type="STRING" id="526224.Bmur_0132"/>
<dbReference type="OrthoDB" id="307550at2"/>
<dbReference type="SUPFAM" id="SSF53448">
    <property type="entry name" value="Nucleotide-diphospho-sugar transferases"/>
    <property type="match status" value="1"/>
</dbReference>
<dbReference type="Gene3D" id="3.90.550.10">
    <property type="entry name" value="Spore Coat Polysaccharide Biosynthesis Protein SpsA, Chain A"/>
    <property type="match status" value="1"/>
</dbReference>
<organism evidence="2 3">
    <name type="scientific">Brachyspira murdochii (strain ATCC 51284 / DSM 12563 / 56-150)</name>
    <name type="common">Serpulina murdochii</name>
    <dbReference type="NCBI Taxonomy" id="526224"/>
    <lineage>
        <taxon>Bacteria</taxon>
        <taxon>Pseudomonadati</taxon>
        <taxon>Spirochaetota</taxon>
        <taxon>Spirochaetia</taxon>
        <taxon>Brachyspirales</taxon>
        <taxon>Brachyspiraceae</taxon>
        <taxon>Brachyspira</taxon>
    </lineage>
</organism>
<evidence type="ECO:0000313" key="2">
    <source>
        <dbReference type="EMBL" id="ADG70239.1"/>
    </source>
</evidence>
<gene>
    <name evidence="2" type="ordered locus">Bmur_0132</name>
</gene>
<evidence type="ECO:0000313" key="3">
    <source>
        <dbReference type="Proteomes" id="UP000001915"/>
    </source>
</evidence>